<feature type="chain" id="PRO_5035899120" description="Ricin B lectin domain-containing protein" evidence="1">
    <location>
        <begin position="20"/>
        <end position="214"/>
    </location>
</feature>
<keyword evidence="5" id="KW-1185">Reference proteome</keyword>
<evidence type="ECO:0000313" key="3">
    <source>
        <dbReference type="EMBL" id="KAE8258797.1"/>
    </source>
</evidence>
<dbReference type="EMBL" id="CAJHJG010000290">
    <property type="protein sequence ID" value="CAD6900616.1"/>
    <property type="molecule type" value="Genomic_DNA"/>
</dbReference>
<evidence type="ECO:0000313" key="5">
    <source>
        <dbReference type="Proteomes" id="UP000836402"/>
    </source>
</evidence>
<protein>
    <recommendedName>
        <fullName evidence="6">Ricin B lectin domain-containing protein</fullName>
    </recommendedName>
</protein>
<name>A0A8T8TEC2_9BASI</name>
<reference evidence="3" key="1">
    <citation type="submission" date="2016-04" db="EMBL/GenBank/DDBJ databases">
        <authorList>
            <person name="Nguyen H.D."/>
            <person name="Kesanakurti P."/>
            <person name="Cullis J."/>
            <person name="Levesque C.A."/>
            <person name="Hambleton S."/>
        </authorList>
    </citation>
    <scope>NUCLEOTIDE SEQUENCE</scope>
    <source>
        <strain evidence="3">DAOMC 238032</strain>
    </source>
</reference>
<feature type="signal peptide" evidence="1">
    <location>
        <begin position="1"/>
        <end position="19"/>
    </location>
</feature>
<keyword evidence="1" id="KW-0732">Signal</keyword>
<organism evidence="3 4">
    <name type="scientific">Tilletia caries</name>
    <name type="common">wheat bunt fungus</name>
    <dbReference type="NCBI Taxonomy" id="13290"/>
    <lineage>
        <taxon>Eukaryota</taxon>
        <taxon>Fungi</taxon>
        <taxon>Dikarya</taxon>
        <taxon>Basidiomycota</taxon>
        <taxon>Ustilaginomycotina</taxon>
        <taxon>Exobasidiomycetes</taxon>
        <taxon>Tilletiales</taxon>
        <taxon>Tilletiaceae</taxon>
        <taxon>Tilletia</taxon>
    </lineage>
</organism>
<dbReference type="Proteomes" id="UP000836402">
    <property type="component" value="Unassembled WGS sequence"/>
</dbReference>
<dbReference type="AlphaFoldDB" id="A0A8T8TEC2"/>
<comment type="caution">
    <text evidence="3">The sequence shown here is derived from an EMBL/GenBank/DDBJ whole genome shotgun (WGS) entry which is preliminary data.</text>
</comment>
<feature type="non-terminal residue" evidence="3">
    <location>
        <position position="214"/>
    </location>
</feature>
<sequence>MKFSIVLGLTAALATVSHAQPSALTPAERYVAELASNPGLVASSNLVRSDADSVSERSELNENVLVERIVGTVKCTPYKTGTLQARTKDGSLANARFSTPAHGVDGTVPTLLTSINGKPLSPQTFTFSTCNGTFMGTSPSTGAFEGSAKTKFTYGHLSNSHAVDKSCVQAFELGVLNKPQYLVKRPCSASDDSGQLFQWWEMVEVPDKSGKTTM</sequence>
<reference evidence="2" key="3">
    <citation type="submission" date="2020-10" db="EMBL/GenBank/DDBJ databases">
        <authorList>
            <person name="Sedaghatjoo S."/>
        </authorList>
    </citation>
    <scope>NUCLEOTIDE SEQUENCE</scope>
    <source>
        <strain evidence="2">AZH3</strain>
    </source>
</reference>
<gene>
    <name evidence="3" type="ORF">A4X03_0g4277</name>
    <name evidence="2" type="ORF">JKIAZH3_G9216</name>
</gene>
<evidence type="ECO:0008006" key="6">
    <source>
        <dbReference type="Google" id="ProtNLM"/>
    </source>
</evidence>
<evidence type="ECO:0000313" key="2">
    <source>
        <dbReference type="EMBL" id="CAD6900616.1"/>
    </source>
</evidence>
<evidence type="ECO:0000256" key="1">
    <source>
        <dbReference type="SAM" id="SignalP"/>
    </source>
</evidence>
<dbReference type="EMBL" id="LWDD02000563">
    <property type="protein sequence ID" value="KAE8258797.1"/>
    <property type="molecule type" value="Genomic_DNA"/>
</dbReference>
<evidence type="ECO:0000313" key="4">
    <source>
        <dbReference type="Proteomes" id="UP000077671"/>
    </source>
</evidence>
<reference evidence="3" key="2">
    <citation type="journal article" date="2019" name="IMA Fungus">
        <title>Genome sequencing and comparison of five Tilletia species to identify candidate genes for the detection of regulated species infecting wheat.</title>
        <authorList>
            <person name="Nguyen H.D.T."/>
            <person name="Sultana T."/>
            <person name="Kesanakurti P."/>
            <person name="Hambleton S."/>
        </authorList>
    </citation>
    <scope>NUCLEOTIDE SEQUENCE</scope>
    <source>
        <strain evidence="3">DAOMC 238032</strain>
    </source>
</reference>
<accession>A0A8T8TEC2</accession>
<proteinExistence type="predicted"/>
<dbReference type="Proteomes" id="UP000077671">
    <property type="component" value="Unassembled WGS sequence"/>
</dbReference>